<evidence type="ECO:0000259" key="7">
    <source>
        <dbReference type="PROSITE" id="PS50850"/>
    </source>
</evidence>
<protein>
    <submittedName>
        <fullName evidence="8">Purine efflux pump PbuE</fullName>
    </submittedName>
</protein>
<dbReference type="PANTHER" id="PTHR43124">
    <property type="entry name" value="PURINE EFFLUX PUMP PBUE"/>
    <property type="match status" value="1"/>
</dbReference>
<dbReference type="EMBL" id="CADIKF010000007">
    <property type="protein sequence ID" value="CAB3751447.1"/>
    <property type="molecule type" value="Genomic_DNA"/>
</dbReference>
<dbReference type="GO" id="GO:0005886">
    <property type="term" value="C:plasma membrane"/>
    <property type="evidence" value="ECO:0007669"/>
    <property type="project" value="UniProtKB-SubCell"/>
</dbReference>
<dbReference type="Pfam" id="PF07690">
    <property type="entry name" value="MFS_1"/>
    <property type="match status" value="1"/>
</dbReference>
<feature type="domain" description="Major facilitator superfamily (MFS) profile" evidence="7">
    <location>
        <begin position="23"/>
        <end position="402"/>
    </location>
</feature>
<name>A0A6J5DDE5_9BURK</name>
<dbReference type="InterPro" id="IPR050189">
    <property type="entry name" value="MFS_Efflux_Transporters"/>
</dbReference>
<feature type="transmembrane region" description="Helical" evidence="6">
    <location>
        <begin position="224"/>
        <end position="243"/>
    </location>
</feature>
<proteinExistence type="predicted"/>
<dbReference type="InterPro" id="IPR020846">
    <property type="entry name" value="MFS_dom"/>
</dbReference>
<dbReference type="InterPro" id="IPR036259">
    <property type="entry name" value="MFS_trans_sf"/>
</dbReference>
<feature type="transmembrane region" description="Helical" evidence="6">
    <location>
        <begin position="175"/>
        <end position="195"/>
    </location>
</feature>
<dbReference type="SUPFAM" id="SSF103473">
    <property type="entry name" value="MFS general substrate transporter"/>
    <property type="match status" value="1"/>
</dbReference>
<accession>A0A6J5DDE5</accession>
<feature type="transmembrane region" description="Helical" evidence="6">
    <location>
        <begin position="349"/>
        <end position="373"/>
    </location>
</feature>
<evidence type="ECO:0000313" key="9">
    <source>
        <dbReference type="Proteomes" id="UP000494329"/>
    </source>
</evidence>
<reference evidence="8 9" key="1">
    <citation type="submission" date="2020-04" db="EMBL/GenBank/DDBJ databases">
        <authorList>
            <person name="De Canck E."/>
        </authorList>
    </citation>
    <scope>NUCLEOTIDE SEQUENCE [LARGE SCALE GENOMIC DNA]</scope>
    <source>
        <strain evidence="8 9">LMG 29739</strain>
    </source>
</reference>
<evidence type="ECO:0000256" key="1">
    <source>
        <dbReference type="ARBA" id="ARBA00004651"/>
    </source>
</evidence>
<dbReference type="InterPro" id="IPR001958">
    <property type="entry name" value="Tet-R_TetA/multi-R_MdtG-like"/>
</dbReference>
<dbReference type="GO" id="GO:0022857">
    <property type="term" value="F:transmembrane transporter activity"/>
    <property type="evidence" value="ECO:0007669"/>
    <property type="project" value="InterPro"/>
</dbReference>
<feature type="transmembrane region" description="Helical" evidence="6">
    <location>
        <begin position="24"/>
        <end position="42"/>
    </location>
</feature>
<sequence>MNSRSEQTLAGKRPYDSRTFDPRVWILALGTFAIGTDAYVISGILPGVARDLHIAVNTAGQIVTWYSLTYAIAAPVLAALVGRANRTYVIIAALVLFSAANIVCAVTMSFAILIAARVVAGIAGALYTPTAFTLAAALAAPEKKSKALAAVLLGLTFATALGVPIGTLLGQHFGWHGAFWLVVALSVSAAVVIGASRMSPGDASYSTSPGLVARFEPLVHGSTLLALMPVCIFSAGYFCFYTYLGAILGAHGFPASQIAVIFLASGVGAVIGSFTGGHLGARFRPIAVLVITFAATSINAALFGYPEVSFWSVTLSVLFLSGSGWLFLPPQQARLLLIVEARHAQVVLALNNSFLYIGVAAGTSVGAGIIHSGFNLDDLHWVTSGFMCAALLILVLSYLRSGK</sequence>
<dbReference type="RefSeq" id="WP_175110012.1">
    <property type="nucleotide sequence ID" value="NZ_CADIKF010000007.1"/>
</dbReference>
<dbReference type="InterPro" id="IPR011701">
    <property type="entry name" value="MFS"/>
</dbReference>
<dbReference type="PANTHER" id="PTHR43124:SF10">
    <property type="entry name" value="PURINE EFFLUX PUMP PBUE"/>
    <property type="match status" value="1"/>
</dbReference>
<evidence type="ECO:0000256" key="2">
    <source>
        <dbReference type="ARBA" id="ARBA00022475"/>
    </source>
</evidence>
<keyword evidence="4 6" id="KW-1133">Transmembrane helix</keyword>
<organism evidence="8 9">
    <name type="scientific">Paraburkholderia solisilvae</name>
    <dbReference type="NCBI Taxonomy" id="624376"/>
    <lineage>
        <taxon>Bacteria</taxon>
        <taxon>Pseudomonadati</taxon>
        <taxon>Pseudomonadota</taxon>
        <taxon>Betaproteobacteria</taxon>
        <taxon>Burkholderiales</taxon>
        <taxon>Burkholderiaceae</taxon>
        <taxon>Paraburkholderia</taxon>
    </lineage>
</organism>
<evidence type="ECO:0000256" key="6">
    <source>
        <dbReference type="SAM" id="Phobius"/>
    </source>
</evidence>
<keyword evidence="9" id="KW-1185">Reference proteome</keyword>
<dbReference type="PROSITE" id="PS50850">
    <property type="entry name" value="MFS"/>
    <property type="match status" value="1"/>
</dbReference>
<dbReference type="PRINTS" id="PR01035">
    <property type="entry name" value="TCRTETA"/>
</dbReference>
<dbReference type="Gene3D" id="1.20.1250.20">
    <property type="entry name" value="MFS general substrate transporter like domains"/>
    <property type="match status" value="1"/>
</dbReference>
<dbReference type="CDD" id="cd17324">
    <property type="entry name" value="MFS_NepI_like"/>
    <property type="match status" value="1"/>
</dbReference>
<feature type="transmembrane region" description="Helical" evidence="6">
    <location>
        <begin position="286"/>
        <end position="304"/>
    </location>
</feature>
<evidence type="ECO:0000313" key="8">
    <source>
        <dbReference type="EMBL" id="CAB3751447.1"/>
    </source>
</evidence>
<feature type="transmembrane region" description="Helical" evidence="6">
    <location>
        <begin position="62"/>
        <end position="81"/>
    </location>
</feature>
<feature type="transmembrane region" description="Helical" evidence="6">
    <location>
        <begin position="118"/>
        <end position="140"/>
    </location>
</feature>
<keyword evidence="5 6" id="KW-0472">Membrane</keyword>
<feature type="transmembrane region" description="Helical" evidence="6">
    <location>
        <begin position="255"/>
        <end position="274"/>
    </location>
</feature>
<comment type="subcellular location">
    <subcellularLocation>
        <location evidence="1">Cell membrane</location>
        <topology evidence="1">Multi-pass membrane protein</topology>
    </subcellularLocation>
</comment>
<feature type="transmembrane region" description="Helical" evidence="6">
    <location>
        <begin position="379"/>
        <end position="399"/>
    </location>
</feature>
<feature type="transmembrane region" description="Helical" evidence="6">
    <location>
        <begin position="310"/>
        <end position="328"/>
    </location>
</feature>
<feature type="transmembrane region" description="Helical" evidence="6">
    <location>
        <begin position="147"/>
        <end position="169"/>
    </location>
</feature>
<gene>
    <name evidence="8" type="primary">pbuE_2</name>
    <name evidence="8" type="ORF">LMG29739_01274</name>
</gene>
<dbReference type="Proteomes" id="UP000494329">
    <property type="component" value="Unassembled WGS sequence"/>
</dbReference>
<evidence type="ECO:0000256" key="5">
    <source>
        <dbReference type="ARBA" id="ARBA00023136"/>
    </source>
</evidence>
<dbReference type="AlphaFoldDB" id="A0A6J5DDE5"/>
<evidence type="ECO:0000256" key="4">
    <source>
        <dbReference type="ARBA" id="ARBA00022989"/>
    </source>
</evidence>
<feature type="transmembrane region" description="Helical" evidence="6">
    <location>
        <begin position="88"/>
        <end position="112"/>
    </location>
</feature>
<keyword evidence="2" id="KW-1003">Cell membrane</keyword>
<evidence type="ECO:0000256" key="3">
    <source>
        <dbReference type="ARBA" id="ARBA00022692"/>
    </source>
</evidence>
<keyword evidence="3 6" id="KW-0812">Transmembrane</keyword>